<dbReference type="EMBL" id="JAQTJH010000024">
    <property type="protein sequence ID" value="MDK2063230.1"/>
    <property type="molecule type" value="Genomic_DNA"/>
</dbReference>
<evidence type="ECO:0000313" key="1">
    <source>
        <dbReference type="EMBL" id="MDK2063230.1"/>
    </source>
</evidence>
<name>A0AAW6VS28_9BACT</name>
<comment type="caution">
    <text evidence="1">The sequence shown here is derived from an EMBL/GenBank/DDBJ whole genome shotgun (WGS) entry which is preliminary data.</text>
</comment>
<reference evidence="1" key="2">
    <citation type="submission" date="2023-02" db="EMBL/GenBank/DDBJ databases">
        <authorList>
            <person name="Concha-Toloza M."/>
            <person name="Lopez-Cantillo M."/>
            <person name="Molina-Mora J."/>
            <person name="Collado L."/>
        </authorList>
    </citation>
    <scope>NUCLEOTIDE SEQUENCE</scope>
    <source>
        <strain evidence="1">FR1p273A</strain>
    </source>
</reference>
<gene>
    <name evidence="1" type="ORF">PT520_11950</name>
</gene>
<accession>A0AAW6VS28</accession>
<sequence>MEDKFIQKKEILQYIGVGKTKLDVIIKSGTFVKPIPIEGFTYPLYSASEIIEWMNNQKKKRNGNEELKK</sequence>
<dbReference type="AlphaFoldDB" id="A0AAW6VS28"/>
<reference evidence="1" key="1">
    <citation type="journal article" date="2023" name="Antibiotics">
        <title>Genomic Characterization of Antibiotic-Resistant Campylobacterales Isolated from Chilean Poultry Meat.</title>
        <authorList>
            <person name="Concha-Toloza M."/>
            <person name="Lopez-Cantillo M."/>
            <person name="Molina-Mora J.A."/>
            <person name="Collado L."/>
        </authorList>
    </citation>
    <scope>NUCLEOTIDE SEQUENCE</scope>
    <source>
        <strain evidence="1">FR1p273A</strain>
    </source>
</reference>
<organism evidence="1 2">
    <name type="scientific">Aliarcobacter butzleri</name>
    <dbReference type="NCBI Taxonomy" id="28197"/>
    <lineage>
        <taxon>Bacteria</taxon>
        <taxon>Pseudomonadati</taxon>
        <taxon>Campylobacterota</taxon>
        <taxon>Epsilonproteobacteria</taxon>
        <taxon>Campylobacterales</taxon>
        <taxon>Arcobacteraceae</taxon>
        <taxon>Aliarcobacter</taxon>
    </lineage>
</organism>
<proteinExistence type="predicted"/>
<dbReference type="RefSeq" id="WP_284075188.1">
    <property type="nucleotide sequence ID" value="NZ_JAPZCS010000009.1"/>
</dbReference>
<dbReference type="Proteomes" id="UP001237843">
    <property type="component" value="Unassembled WGS sequence"/>
</dbReference>
<evidence type="ECO:0000313" key="2">
    <source>
        <dbReference type="Proteomes" id="UP001237843"/>
    </source>
</evidence>
<evidence type="ECO:0008006" key="3">
    <source>
        <dbReference type="Google" id="ProtNLM"/>
    </source>
</evidence>
<protein>
    <recommendedName>
        <fullName evidence="3">DNA-binding protein</fullName>
    </recommendedName>
</protein>